<name>A0ABS2SM22_9MICO</name>
<evidence type="ECO:0000313" key="2">
    <source>
        <dbReference type="Proteomes" id="UP000809290"/>
    </source>
</evidence>
<comment type="caution">
    <text evidence="1">The sequence shown here is derived from an EMBL/GenBank/DDBJ whole genome shotgun (WGS) entry which is preliminary data.</text>
</comment>
<protein>
    <submittedName>
        <fullName evidence="1">Uncharacterized protein</fullName>
    </submittedName>
</protein>
<dbReference type="EMBL" id="JAFBCP010000001">
    <property type="protein sequence ID" value="MBM7817306.1"/>
    <property type="molecule type" value="Genomic_DNA"/>
</dbReference>
<keyword evidence="2" id="KW-1185">Reference proteome</keyword>
<organism evidence="1 2">
    <name type="scientific">Brevibacterium paucivorans</name>
    <dbReference type="NCBI Taxonomy" id="170994"/>
    <lineage>
        <taxon>Bacteria</taxon>
        <taxon>Bacillati</taxon>
        <taxon>Actinomycetota</taxon>
        <taxon>Actinomycetes</taxon>
        <taxon>Micrococcales</taxon>
        <taxon>Brevibacteriaceae</taxon>
        <taxon>Brevibacterium</taxon>
    </lineage>
</organism>
<proteinExistence type="predicted"/>
<sequence length="93" mass="10796">MVVGPPARTNSKRYRLQVEVLPASFVETPRLFLRARSRLVHPLYGRHPGSDVPDTQRYSRLISKRPRQPEIPVHRRYRSCSMALLRTGVLYPS</sequence>
<reference evidence="1 2" key="1">
    <citation type="submission" date="2021-01" db="EMBL/GenBank/DDBJ databases">
        <title>Sequencing the genomes of 1000 actinobacteria strains.</title>
        <authorList>
            <person name="Klenk H.-P."/>
        </authorList>
    </citation>
    <scope>NUCLEOTIDE SEQUENCE [LARGE SCALE GENOMIC DNA]</scope>
    <source>
        <strain evidence="1 2">DSM 13657</strain>
    </source>
</reference>
<dbReference type="Proteomes" id="UP000809290">
    <property type="component" value="Unassembled WGS sequence"/>
</dbReference>
<evidence type="ECO:0000313" key="1">
    <source>
        <dbReference type="EMBL" id="MBM7817306.1"/>
    </source>
</evidence>
<gene>
    <name evidence="1" type="ORF">JOE56_002000</name>
</gene>
<accession>A0ABS2SM22</accession>